<organism evidence="2 3">
    <name type="scientific">Enterobacter ludwigii</name>
    <dbReference type="NCBI Taxonomy" id="299767"/>
    <lineage>
        <taxon>Bacteria</taxon>
        <taxon>Pseudomonadati</taxon>
        <taxon>Pseudomonadota</taxon>
        <taxon>Gammaproteobacteria</taxon>
        <taxon>Enterobacterales</taxon>
        <taxon>Enterobacteriaceae</taxon>
        <taxon>Enterobacter</taxon>
        <taxon>Enterobacter cloacae complex</taxon>
    </lineage>
</organism>
<reference evidence="2 3" key="1">
    <citation type="submission" date="2023-01" db="EMBL/GenBank/DDBJ databases">
        <title>Genome sequence resource and annotation of Enterobacter ludwigii, an economically important pathogen of seedling wilt with strawberry.</title>
        <authorList>
            <person name="Xie Y."/>
        </authorList>
    </citation>
    <scope>NUCLEOTIDE SEQUENCE [LARGE SCALE GENOMIC DNA]</scope>
    <source>
        <strain evidence="2 3">CM-TZ4</strain>
    </source>
</reference>
<dbReference type="Gene3D" id="1.10.30.50">
    <property type="match status" value="1"/>
</dbReference>
<dbReference type="SMART" id="SM00507">
    <property type="entry name" value="HNHc"/>
    <property type="match status" value="1"/>
</dbReference>
<dbReference type="AlphaFoldDB" id="A0AAX3L8A5"/>
<evidence type="ECO:0000313" key="3">
    <source>
        <dbReference type="Proteomes" id="UP001210538"/>
    </source>
</evidence>
<dbReference type="EMBL" id="CP116347">
    <property type="protein sequence ID" value="WCE12495.1"/>
    <property type="molecule type" value="Genomic_DNA"/>
</dbReference>
<protein>
    <recommendedName>
        <fullName evidence="1">HNH nuclease domain-containing protein</fullName>
    </recommendedName>
</protein>
<keyword evidence="3" id="KW-1185">Reference proteome</keyword>
<name>A0AAX3L8A5_9ENTR</name>
<accession>A0AAX3L8A5</accession>
<dbReference type="InterPro" id="IPR003615">
    <property type="entry name" value="HNH_nuc"/>
</dbReference>
<dbReference type="RefSeq" id="WP_159426860.1">
    <property type="nucleotide sequence ID" value="NZ_CP116347.1"/>
</dbReference>
<sequence length="285" mass="32528">MNKVNFPALHCDDVYATCLLSVGPRSLDYKIKLNRISEIVATSWQKFDDRCTPKNLHLFPPCHPRNKEQVITGNVTKDDLMNLYTRHMLKLGSESRKIYDKLRAASNGVCPLCGIHGVATLDHYLPKARYPLFSVNPKNLIPACQNCNEGKSDSVFVNASDLTLYPYNDDNKFYKTDWISATIATSNGILVFDFFPDPPKKWLNVEQQRVINHFKNFSLRSKYSINAAQFVTTINSDIRRMLLNGDHNIVQSHYQELAGKVPFNSTLRVMYNAIAKDLNICRGDY</sequence>
<feature type="domain" description="HNH nuclease" evidence="1">
    <location>
        <begin position="97"/>
        <end position="149"/>
    </location>
</feature>
<dbReference type="Proteomes" id="UP001210538">
    <property type="component" value="Chromosome"/>
</dbReference>
<evidence type="ECO:0000313" key="2">
    <source>
        <dbReference type="EMBL" id="WCE12495.1"/>
    </source>
</evidence>
<proteinExistence type="predicted"/>
<gene>
    <name evidence="2" type="ORF">PHA72_20960</name>
</gene>
<evidence type="ECO:0000259" key="1">
    <source>
        <dbReference type="SMART" id="SM00507"/>
    </source>
</evidence>